<dbReference type="EMBL" id="JBHTHR010000016">
    <property type="protein sequence ID" value="MFD0800025.1"/>
    <property type="molecule type" value="Genomic_DNA"/>
</dbReference>
<dbReference type="Gene3D" id="3.30.2220.20">
    <property type="entry name" value="Phage tail assembly chaperone gp13-like"/>
    <property type="match status" value="1"/>
</dbReference>
<accession>A0ABW3BA53</accession>
<gene>
    <name evidence="1" type="ORF">ACFQZU_01660</name>
</gene>
<keyword evidence="2" id="KW-1185">Reference proteome</keyword>
<evidence type="ECO:0000313" key="2">
    <source>
        <dbReference type="Proteomes" id="UP001596956"/>
    </source>
</evidence>
<comment type="caution">
    <text evidence="1">The sequence shown here is derived from an EMBL/GenBank/DDBJ whole genome shotgun (WGS) entry which is preliminary data.</text>
</comment>
<dbReference type="InterPro" id="IPR038556">
    <property type="entry name" value="TAC_Gp13-like_sf"/>
</dbReference>
<dbReference type="Proteomes" id="UP001596956">
    <property type="component" value="Unassembled WGS sequence"/>
</dbReference>
<protein>
    <recommendedName>
        <fullName evidence="3">Tail assembly chaperone</fullName>
    </recommendedName>
</protein>
<proteinExistence type="predicted"/>
<evidence type="ECO:0008006" key="3">
    <source>
        <dbReference type="Google" id="ProtNLM"/>
    </source>
</evidence>
<evidence type="ECO:0000313" key="1">
    <source>
        <dbReference type="EMBL" id="MFD0800025.1"/>
    </source>
</evidence>
<sequence>MRESLKATILGAKDIDHEDIEIPEWGGVTVRVKGLPDEDIEGYQNSTTNMKTKAKKNADVEMSLQSRRAHLVVKALYDPETDERIFDDSDAPELAKKNAGVINGLYVLIEKLSGMDRTFDEQVADAEKNSASDQS</sequence>
<organism evidence="1 2">
    <name type="scientific">Streptomonospora algeriensis</name>
    <dbReference type="NCBI Taxonomy" id="995084"/>
    <lineage>
        <taxon>Bacteria</taxon>
        <taxon>Bacillati</taxon>
        <taxon>Actinomycetota</taxon>
        <taxon>Actinomycetes</taxon>
        <taxon>Streptosporangiales</taxon>
        <taxon>Nocardiopsidaceae</taxon>
        <taxon>Streptomonospora</taxon>
    </lineage>
</organism>
<reference evidence="2" key="1">
    <citation type="journal article" date="2019" name="Int. J. Syst. Evol. Microbiol.">
        <title>The Global Catalogue of Microorganisms (GCM) 10K type strain sequencing project: providing services to taxonomists for standard genome sequencing and annotation.</title>
        <authorList>
            <consortium name="The Broad Institute Genomics Platform"/>
            <consortium name="The Broad Institute Genome Sequencing Center for Infectious Disease"/>
            <person name="Wu L."/>
            <person name="Ma J."/>
        </authorList>
    </citation>
    <scope>NUCLEOTIDE SEQUENCE [LARGE SCALE GENOMIC DNA]</scope>
    <source>
        <strain evidence="2">CCUG 63369</strain>
    </source>
</reference>
<name>A0ABW3BA53_9ACTN</name>